<dbReference type="InterPro" id="IPR013320">
    <property type="entry name" value="ConA-like_dom_sf"/>
</dbReference>
<proteinExistence type="predicted"/>
<evidence type="ECO:0000259" key="4">
    <source>
        <dbReference type="PROSITE" id="PS51828"/>
    </source>
</evidence>
<keyword evidence="1" id="KW-0479">Metal-binding</keyword>
<dbReference type="Proteomes" id="UP000694621">
    <property type="component" value="Unplaced"/>
</dbReference>
<name>A0A8B9HL60_ASTMX</name>
<dbReference type="SUPFAM" id="SSF49899">
    <property type="entry name" value="Concanavalin A-like lectins/glucanases"/>
    <property type="match status" value="1"/>
</dbReference>
<dbReference type="InterPro" id="IPR051005">
    <property type="entry name" value="Pentraxin_domain"/>
</dbReference>
<dbReference type="GO" id="GO:0046872">
    <property type="term" value="F:metal ion binding"/>
    <property type="evidence" value="ECO:0007669"/>
    <property type="project" value="UniProtKB-KW"/>
</dbReference>
<dbReference type="Pfam" id="PF00354">
    <property type="entry name" value="Pentaxin"/>
    <property type="match status" value="1"/>
</dbReference>
<reference evidence="5" key="1">
    <citation type="submission" date="2025-08" db="UniProtKB">
        <authorList>
            <consortium name="Ensembl"/>
        </authorList>
    </citation>
    <scope>IDENTIFICATION</scope>
</reference>
<evidence type="ECO:0000256" key="2">
    <source>
        <dbReference type="ARBA" id="ARBA00022837"/>
    </source>
</evidence>
<organism evidence="5 6">
    <name type="scientific">Astyanax mexicanus</name>
    <name type="common">Blind cave fish</name>
    <name type="synonym">Astyanax fasciatus mexicanus</name>
    <dbReference type="NCBI Taxonomy" id="7994"/>
    <lineage>
        <taxon>Eukaryota</taxon>
        <taxon>Metazoa</taxon>
        <taxon>Chordata</taxon>
        <taxon>Craniata</taxon>
        <taxon>Vertebrata</taxon>
        <taxon>Euteleostomi</taxon>
        <taxon>Actinopterygii</taxon>
        <taxon>Neopterygii</taxon>
        <taxon>Teleostei</taxon>
        <taxon>Ostariophysi</taxon>
        <taxon>Characiformes</taxon>
        <taxon>Characoidei</taxon>
        <taxon>Acestrorhamphidae</taxon>
        <taxon>Acestrorhamphinae</taxon>
        <taxon>Astyanax</taxon>
    </lineage>
</organism>
<evidence type="ECO:0000313" key="6">
    <source>
        <dbReference type="Proteomes" id="UP000694621"/>
    </source>
</evidence>
<accession>A0A8B9HL60</accession>
<dbReference type="PANTHER" id="PTHR45869:SF2">
    <property type="entry name" value="C-REACTIVE PROTEIN-RELATED"/>
    <property type="match status" value="1"/>
</dbReference>
<sequence>MMVTSDWIDGFSYVWRHFEASRLRQSQTKTLCSSSLYTLTTSKMKAALLLCVLLYLNSAVNGGLIGNTVFFPQASANSYVKLIPLKPLSLDAFTLCMRLSVDPDVVNQPKRETILFAYRTQNFDELNVWQEKGKISFYLSNSDGALYSIPLLSVFRTNLCLTWESSTGLAAFWVDGKRSTLQVYRQGHRVQSGGAVLLGQDPDSYLGDFDINQSFVGEITDVNMWDSVLTGSQIRHFNEKEWVGPTANVLNWSTMQYEVKGNAIVAPEKYI</sequence>
<feature type="domain" description="Pentraxin (PTX)" evidence="4">
    <location>
        <begin position="65"/>
        <end position="271"/>
    </location>
</feature>
<evidence type="ECO:0000256" key="3">
    <source>
        <dbReference type="PROSITE-ProRule" id="PRU01172"/>
    </source>
</evidence>
<dbReference type="SMART" id="SM00159">
    <property type="entry name" value="PTX"/>
    <property type="match status" value="1"/>
</dbReference>
<dbReference type="PROSITE" id="PS51828">
    <property type="entry name" value="PTX_2"/>
    <property type="match status" value="1"/>
</dbReference>
<evidence type="ECO:0000313" key="5">
    <source>
        <dbReference type="Ensembl" id="ENSAMXP00005014299.1"/>
    </source>
</evidence>
<keyword evidence="2" id="KW-0106">Calcium</keyword>
<dbReference type="InterPro" id="IPR001759">
    <property type="entry name" value="PTX_dom"/>
</dbReference>
<dbReference type="Ensembl" id="ENSAMXT00005015843.1">
    <property type="protein sequence ID" value="ENSAMXP00005014299.1"/>
    <property type="gene ID" value="ENSAMXG00005007634.1"/>
</dbReference>
<comment type="caution">
    <text evidence="3">Lacks conserved residue(s) required for the propagation of feature annotation.</text>
</comment>
<evidence type="ECO:0000256" key="1">
    <source>
        <dbReference type="ARBA" id="ARBA00022723"/>
    </source>
</evidence>
<protein>
    <recommendedName>
        <fullName evidence="4">Pentraxin (PTX) domain-containing protein</fullName>
    </recommendedName>
</protein>
<dbReference type="AlphaFoldDB" id="A0A8B9HL60"/>
<dbReference type="Gene3D" id="2.60.120.200">
    <property type="match status" value="1"/>
</dbReference>
<dbReference type="PRINTS" id="PR00895">
    <property type="entry name" value="PENTAXIN"/>
</dbReference>
<dbReference type="PANTHER" id="PTHR45869">
    <property type="entry name" value="C-REACTIVE PROTEIN-RELATED"/>
    <property type="match status" value="1"/>
</dbReference>